<proteinExistence type="predicted"/>
<gene>
    <name evidence="2" type="ORF">BN2614_LOCUS7</name>
</gene>
<protein>
    <submittedName>
        <fullName evidence="2">Uncharacterized protein</fullName>
    </submittedName>
</protein>
<dbReference type="AlphaFoldDB" id="A0A9X9LZV8"/>
<organism evidence="2 3">
    <name type="scientific">Gulo gulo</name>
    <name type="common">Wolverine</name>
    <name type="synonym">Gluton</name>
    <dbReference type="NCBI Taxonomy" id="48420"/>
    <lineage>
        <taxon>Eukaryota</taxon>
        <taxon>Metazoa</taxon>
        <taxon>Chordata</taxon>
        <taxon>Craniata</taxon>
        <taxon>Vertebrata</taxon>
        <taxon>Euteleostomi</taxon>
        <taxon>Mammalia</taxon>
        <taxon>Eutheria</taxon>
        <taxon>Laurasiatheria</taxon>
        <taxon>Carnivora</taxon>
        <taxon>Caniformia</taxon>
        <taxon>Musteloidea</taxon>
        <taxon>Mustelidae</taxon>
        <taxon>Guloninae</taxon>
        <taxon>Gulo</taxon>
    </lineage>
</organism>
<dbReference type="Proteomes" id="UP000269945">
    <property type="component" value="Unassembled WGS sequence"/>
</dbReference>
<comment type="caution">
    <text evidence="2">The sequence shown here is derived from an EMBL/GenBank/DDBJ whole genome shotgun (WGS) entry which is preliminary data.</text>
</comment>
<accession>A0A9X9LZV8</accession>
<evidence type="ECO:0000313" key="2">
    <source>
        <dbReference type="EMBL" id="VCX10064.1"/>
    </source>
</evidence>
<name>A0A9X9LZV8_GULGU</name>
<dbReference type="EMBL" id="CYRY02032135">
    <property type="protein sequence ID" value="VCX10064.1"/>
    <property type="molecule type" value="Genomic_DNA"/>
</dbReference>
<keyword evidence="3" id="KW-1185">Reference proteome</keyword>
<evidence type="ECO:0000256" key="1">
    <source>
        <dbReference type="SAM" id="MobiDB-lite"/>
    </source>
</evidence>
<feature type="region of interest" description="Disordered" evidence="1">
    <location>
        <begin position="45"/>
        <end position="68"/>
    </location>
</feature>
<evidence type="ECO:0000313" key="3">
    <source>
        <dbReference type="Proteomes" id="UP000269945"/>
    </source>
</evidence>
<sequence>MEGQTQPGSQKLVGSCAKTPIQVSFPALPWDVPLCETVPNAKQGTWGPTQFTSSPQTCSPTRSDNTEPSCCISSVLCTCSMPWP</sequence>
<reference evidence="2 3" key="1">
    <citation type="submission" date="2018-10" db="EMBL/GenBank/DDBJ databases">
        <authorList>
            <person name="Ekblom R."/>
            <person name="Jareborg N."/>
        </authorList>
    </citation>
    <scope>NUCLEOTIDE SEQUENCE [LARGE SCALE GENOMIC DNA]</scope>
    <source>
        <tissue evidence="2">Muscle</tissue>
    </source>
</reference>